<dbReference type="EMBL" id="DS547092">
    <property type="protein sequence ID" value="EDR13922.1"/>
    <property type="molecule type" value="Genomic_DNA"/>
</dbReference>
<protein>
    <submittedName>
        <fullName evidence="2">Predicted protein</fullName>
    </submittedName>
</protein>
<dbReference type="HOGENOM" id="CLU_052397_0_1_1"/>
<reference evidence="2 3" key="1">
    <citation type="journal article" date="2008" name="Nature">
        <title>The genome of Laccaria bicolor provides insights into mycorrhizal symbiosis.</title>
        <authorList>
            <person name="Martin F."/>
            <person name="Aerts A."/>
            <person name="Ahren D."/>
            <person name="Brun A."/>
            <person name="Danchin E.G.J."/>
            <person name="Duchaussoy F."/>
            <person name="Gibon J."/>
            <person name="Kohler A."/>
            <person name="Lindquist E."/>
            <person name="Pereda V."/>
            <person name="Salamov A."/>
            <person name="Shapiro H.J."/>
            <person name="Wuyts J."/>
            <person name="Blaudez D."/>
            <person name="Buee M."/>
            <person name="Brokstein P."/>
            <person name="Canbaeck B."/>
            <person name="Cohen D."/>
            <person name="Courty P.E."/>
            <person name="Coutinho P.M."/>
            <person name="Delaruelle C."/>
            <person name="Detter J.C."/>
            <person name="Deveau A."/>
            <person name="DiFazio S."/>
            <person name="Duplessis S."/>
            <person name="Fraissinet-Tachet L."/>
            <person name="Lucic E."/>
            <person name="Frey-Klett P."/>
            <person name="Fourrey C."/>
            <person name="Feussner I."/>
            <person name="Gay G."/>
            <person name="Grimwood J."/>
            <person name="Hoegger P.J."/>
            <person name="Jain P."/>
            <person name="Kilaru S."/>
            <person name="Labbe J."/>
            <person name="Lin Y.C."/>
            <person name="Legue V."/>
            <person name="Le Tacon F."/>
            <person name="Marmeisse R."/>
            <person name="Melayah D."/>
            <person name="Montanini B."/>
            <person name="Muratet M."/>
            <person name="Nehls U."/>
            <person name="Niculita-Hirzel H."/>
            <person name="Oudot-Le Secq M.P."/>
            <person name="Peter M."/>
            <person name="Quesneville H."/>
            <person name="Rajashekar B."/>
            <person name="Reich M."/>
            <person name="Rouhier N."/>
            <person name="Schmutz J."/>
            <person name="Yin T."/>
            <person name="Chalot M."/>
            <person name="Henrissat B."/>
            <person name="Kuees U."/>
            <person name="Lucas S."/>
            <person name="Van de Peer Y."/>
            <person name="Podila G.K."/>
            <person name="Polle A."/>
            <person name="Pukkila P.J."/>
            <person name="Richardson P.M."/>
            <person name="Rouze P."/>
            <person name="Sanders I.R."/>
            <person name="Stajich J.E."/>
            <person name="Tunlid A."/>
            <person name="Tuskan G."/>
            <person name="Grigoriev I.V."/>
        </authorList>
    </citation>
    <scope>NUCLEOTIDE SEQUENCE [LARGE SCALE GENOMIC DNA]</scope>
    <source>
        <strain evidence="3">S238N-H82 / ATCC MYA-4686</strain>
    </source>
</reference>
<gene>
    <name evidence="2" type="ORF">LACBIDRAFT_305130</name>
</gene>
<dbReference type="STRING" id="486041.B0CTH1"/>
<organism evidence="3">
    <name type="scientific">Laccaria bicolor (strain S238N-H82 / ATCC MYA-4686)</name>
    <name type="common">Bicoloured deceiver</name>
    <name type="synonym">Laccaria laccata var. bicolor</name>
    <dbReference type="NCBI Taxonomy" id="486041"/>
    <lineage>
        <taxon>Eukaryota</taxon>
        <taxon>Fungi</taxon>
        <taxon>Dikarya</taxon>
        <taxon>Basidiomycota</taxon>
        <taxon>Agaricomycotina</taxon>
        <taxon>Agaricomycetes</taxon>
        <taxon>Agaricomycetidae</taxon>
        <taxon>Agaricales</taxon>
        <taxon>Agaricineae</taxon>
        <taxon>Hydnangiaceae</taxon>
        <taxon>Laccaria</taxon>
    </lineage>
</organism>
<name>B0CTH1_LACBS</name>
<dbReference type="SUPFAM" id="SSF54695">
    <property type="entry name" value="POZ domain"/>
    <property type="match status" value="1"/>
</dbReference>
<dbReference type="KEGG" id="lbc:LACBIDRAFT_305130"/>
<dbReference type="PROSITE" id="PS50097">
    <property type="entry name" value="BTB"/>
    <property type="match status" value="1"/>
</dbReference>
<proteinExistence type="predicted"/>
<keyword evidence="3" id="KW-1185">Reference proteome</keyword>
<dbReference type="OrthoDB" id="3357985at2759"/>
<dbReference type="RefSeq" id="XP_001874481.1">
    <property type="nucleotide sequence ID" value="XM_001874446.1"/>
</dbReference>
<dbReference type="InterPro" id="IPR000210">
    <property type="entry name" value="BTB/POZ_dom"/>
</dbReference>
<dbReference type="InterPro" id="IPR011333">
    <property type="entry name" value="SKP1/BTB/POZ_sf"/>
</dbReference>
<evidence type="ECO:0000313" key="3">
    <source>
        <dbReference type="Proteomes" id="UP000001194"/>
    </source>
</evidence>
<evidence type="ECO:0000313" key="2">
    <source>
        <dbReference type="EMBL" id="EDR13922.1"/>
    </source>
</evidence>
<dbReference type="Pfam" id="PF00651">
    <property type="entry name" value="BTB"/>
    <property type="match status" value="1"/>
</dbReference>
<feature type="domain" description="BTB" evidence="1">
    <location>
        <begin position="18"/>
        <end position="93"/>
    </location>
</feature>
<dbReference type="GeneID" id="6070306"/>
<dbReference type="InParanoid" id="B0CTH1"/>
<sequence length="309" mass="35221">MSPGKTTTASHPFHHADADLILRSSDVEPVDFRIFKLLLSLASPFFSLIFTLPQPKIAKEVQDGIPVIHMAEDKQTLKTLLGFCYPISMHAPPQFESLSELQKVADAAFKYEMEGIQRHARKELIEPRFVESQPLRVFAIAHRYGWAAEVRLAAKNTLQMPKDHPFVAELAYISAATYHRLQEYRRVCGEVASTRAALQSALLDQEDDWVWVTCQICPKADPEDSFYPAVRKWWIDWIHDTAEELLNRPRGETVKKYDVRRKALAKADSCLTCRTRAPEELDAFSQMLAVQIENEISAVPLGIDLDDWD</sequence>
<dbReference type="Proteomes" id="UP000001194">
    <property type="component" value="Unassembled WGS sequence"/>
</dbReference>
<dbReference type="AlphaFoldDB" id="B0CTH1"/>
<dbReference type="Gene3D" id="3.30.710.10">
    <property type="entry name" value="Potassium Channel Kv1.1, Chain A"/>
    <property type="match status" value="1"/>
</dbReference>
<evidence type="ECO:0000259" key="1">
    <source>
        <dbReference type="PROSITE" id="PS50097"/>
    </source>
</evidence>
<accession>B0CTH1</accession>